<proteinExistence type="inferred from homology"/>
<dbReference type="PROSITE" id="PS51257">
    <property type="entry name" value="PROKAR_LIPOPROTEIN"/>
    <property type="match status" value="1"/>
</dbReference>
<accession>A0A556MPS9</accession>
<name>A0A556MPS9_9FLAO</name>
<protein>
    <submittedName>
        <fullName evidence="4">Efflux transporter outer membrane subunit</fullName>
    </submittedName>
</protein>
<keyword evidence="2" id="KW-0472">Membrane</keyword>
<evidence type="ECO:0000256" key="2">
    <source>
        <dbReference type="RuleBase" id="RU362097"/>
    </source>
</evidence>
<keyword evidence="2" id="KW-0564">Palmitate</keyword>
<dbReference type="InterPro" id="IPR010131">
    <property type="entry name" value="MdtP/NodT-like"/>
</dbReference>
<dbReference type="InterPro" id="IPR003423">
    <property type="entry name" value="OMP_efflux"/>
</dbReference>
<sequence length="478" mass="53872">MRTKNNIGIWVISASMALTITACKSLKMNPKIENKYTPEAYQSSKDSTNSADIKWKTFFHDQYLVALIDTALKNNQELNITIQEIAVAQSEVRARKGEFLPSAGVKVGAGVEKVGEYTRNGAVEKNLPIRDGKAFPDPLGDLQLGLNASWEVDIWRKLRNARDAASSRYLGTIEGKNFMVTNLVAEISESYYELMALDNKLEILKQNLEIQKNALEIVKLQKIAGEVTELAVKKFEAEVYKNQSHLFYLQQQIIEAENRINYLVGRFPQPVLRNSATFQQMVPDTIYNGIPSQLLQNRPDIRQAELDLAASKLDIKVARANFYPSLRITAGVGYQAFNVKYLITSPQSLLYNIAGDLVAPLINRNALKAKYASANAKQIQAVYKYEQTILNAYIEVTNRVTKVQNLKNSYELKQKQVDAMNQSITISTNLFKSAKADYMEVLMTQRDAIEAKFDLIEIKQEQLSNMVSVYQALGGGWR</sequence>
<dbReference type="AlphaFoldDB" id="A0A556MPS9"/>
<dbReference type="EMBL" id="VLPL01000006">
    <property type="protein sequence ID" value="TSJ41930.1"/>
    <property type="molecule type" value="Genomic_DNA"/>
</dbReference>
<dbReference type="Proteomes" id="UP000316008">
    <property type="component" value="Unassembled WGS sequence"/>
</dbReference>
<dbReference type="OrthoDB" id="9770517at2"/>
<evidence type="ECO:0000256" key="3">
    <source>
        <dbReference type="SAM" id="Coils"/>
    </source>
</evidence>
<dbReference type="GO" id="GO:0015562">
    <property type="term" value="F:efflux transmembrane transporter activity"/>
    <property type="evidence" value="ECO:0007669"/>
    <property type="project" value="InterPro"/>
</dbReference>
<keyword evidence="2" id="KW-0812">Transmembrane</keyword>
<keyword evidence="2" id="KW-1134">Transmembrane beta strand</keyword>
<keyword evidence="5" id="KW-1185">Reference proteome</keyword>
<dbReference type="Gene3D" id="2.20.200.10">
    <property type="entry name" value="Outer membrane efflux proteins (OEP)"/>
    <property type="match status" value="1"/>
</dbReference>
<dbReference type="PANTHER" id="PTHR30203">
    <property type="entry name" value="OUTER MEMBRANE CATION EFFLUX PROTEIN"/>
    <property type="match status" value="1"/>
</dbReference>
<gene>
    <name evidence="4" type="ORF">FO442_12625</name>
</gene>
<comment type="caution">
    <text evidence="4">The sequence shown here is derived from an EMBL/GenBank/DDBJ whole genome shotgun (WGS) entry which is preliminary data.</text>
</comment>
<feature type="coiled-coil region" evidence="3">
    <location>
        <begin position="194"/>
        <end position="221"/>
    </location>
</feature>
<evidence type="ECO:0000313" key="5">
    <source>
        <dbReference type="Proteomes" id="UP000316008"/>
    </source>
</evidence>
<dbReference type="Pfam" id="PF02321">
    <property type="entry name" value="OEP"/>
    <property type="match status" value="2"/>
</dbReference>
<comment type="similarity">
    <text evidence="1 2">Belongs to the outer membrane factor (OMF) (TC 1.B.17) family.</text>
</comment>
<dbReference type="PANTHER" id="PTHR30203:SF30">
    <property type="entry name" value="OUTER MEMBRANE PROTEIN-RELATED"/>
    <property type="match status" value="1"/>
</dbReference>
<keyword evidence="3" id="KW-0175">Coiled coil</keyword>
<organism evidence="4 5">
    <name type="scientific">Fluviicola chungangensis</name>
    <dbReference type="NCBI Taxonomy" id="2597671"/>
    <lineage>
        <taxon>Bacteria</taxon>
        <taxon>Pseudomonadati</taxon>
        <taxon>Bacteroidota</taxon>
        <taxon>Flavobacteriia</taxon>
        <taxon>Flavobacteriales</taxon>
        <taxon>Crocinitomicaceae</taxon>
        <taxon>Fluviicola</taxon>
    </lineage>
</organism>
<dbReference type="RefSeq" id="WP_144333563.1">
    <property type="nucleotide sequence ID" value="NZ_VLPL01000006.1"/>
</dbReference>
<evidence type="ECO:0000313" key="4">
    <source>
        <dbReference type="EMBL" id="TSJ41930.1"/>
    </source>
</evidence>
<dbReference type="Gene3D" id="1.20.1600.10">
    <property type="entry name" value="Outer membrane efflux proteins (OEP)"/>
    <property type="match status" value="1"/>
</dbReference>
<dbReference type="GO" id="GO:0005886">
    <property type="term" value="C:plasma membrane"/>
    <property type="evidence" value="ECO:0007669"/>
    <property type="project" value="UniProtKB-SubCell"/>
</dbReference>
<comment type="subcellular location">
    <subcellularLocation>
        <location evidence="2">Cell membrane</location>
        <topology evidence="2">Lipid-anchor</topology>
    </subcellularLocation>
</comment>
<evidence type="ECO:0000256" key="1">
    <source>
        <dbReference type="ARBA" id="ARBA00007613"/>
    </source>
</evidence>
<keyword evidence="2" id="KW-0449">Lipoprotein</keyword>
<reference evidence="4 5" key="1">
    <citation type="submission" date="2019-07" db="EMBL/GenBank/DDBJ databases">
        <authorList>
            <person name="Huq M.A."/>
        </authorList>
    </citation>
    <scope>NUCLEOTIDE SEQUENCE [LARGE SCALE GENOMIC DNA]</scope>
    <source>
        <strain evidence="4 5">MAH-3</strain>
    </source>
</reference>
<dbReference type="NCBIfam" id="TIGR01845">
    <property type="entry name" value="outer_NodT"/>
    <property type="match status" value="1"/>
</dbReference>
<dbReference type="SUPFAM" id="SSF56954">
    <property type="entry name" value="Outer membrane efflux proteins (OEP)"/>
    <property type="match status" value="1"/>
</dbReference>